<dbReference type="EMBL" id="OOIL02000592">
    <property type="protein sequence ID" value="VFQ67326.1"/>
    <property type="molecule type" value="Genomic_DNA"/>
</dbReference>
<organism evidence="2 3">
    <name type="scientific">Cuscuta campestris</name>
    <dbReference type="NCBI Taxonomy" id="132261"/>
    <lineage>
        <taxon>Eukaryota</taxon>
        <taxon>Viridiplantae</taxon>
        <taxon>Streptophyta</taxon>
        <taxon>Embryophyta</taxon>
        <taxon>Tracheophyta</taxon>
        <taxon>Spermatophyta</taxon>
        <taxon>Magnoliopsida</taxon>
        <taxon>eudicotyledons</taxon>
        <taxon>Gunneridae</taxon>
        <taxon>Pentapetalae</taxon>
        <taxon>asterids</taxon>
        <taxon>lamiids</taxon>
        <taxon>Solanales</taxon>
        <taxon>Convolvulaceae</taxon>
        <taxon>Cuscuteae</taxon>
        <taxon>Cuscuta</taxon>
        <taxon>Cuscuta subgen. Grammica</taxon>
        <taxon>Cuscuta sect. Cleistogrammica</taxon>
    </lineage>
</organism>
<protein>
    <submittedName>
        <fullName evidence="2">Uncharacterized protein</fullName>
    </submittedName>
</protein>
<evidence type="ECO:0000313" key="3">
    <source>
        <dbReference type="Proteomes" id="UP000595140"/>
    </source>
</evidence>
<reference evidence="2 3" key="1">
    <citation type="submission" date="2018-04" db="EMBL/GenBank/DDBJ databases">
        <authorList>
            <person name="Vogel A."/>
        </authorList>
    </citation>
    <scope>NUCLEOTIDE SEQUENCE [LARGE SCALE GENOMIC DNA]</scope>
</reference>
<keyword evidence="3" id="KW-1185">Reference proteome</keyword>
<accession>A0A484KY07</accession>
<sequence>MKLERSTGWIPEVGSVHLRLDPSTRGTYEAGTVNLMLDPSIFGTHEAGMDLLRLALSLGWFLEIGTVHLKPDLSIGGTHEAGAVLYRQERSIRWISEVGTEGAHYRCLWLAEGRGSSSERLAVAVCGSPKRTTAGEDRGEDRRRGPQRGPSERTANVVACLGDLLDLVVDRRKEWIAGGDRERLARVLDRLASRKRGSPVARWCSPEKVGARRRAAAAVRCSPEEVGAHRSATAAGKARRWIDARVVVVRCLVPPEVKHARGLADLGGCSPTMVEGTAGSLVACSLLAGKIPAVLHGPMSQI</sequence>
<dbReference type="Proteomes" id="UP000595140">
    <property type="component" value="Unassembled WGS sequence"/>
</dbReference>
<dbReference type="AlphaFoldDB" id="A0A484KY07"/>
<evidence type="ECO:0000256" key="1">
    <source>
        <dbReference type="SAM" id="MobiDB-lite"/>
    </source>
</evidence>
<evidence type="ECO:0000313" key="2">
    <source>
        <dbReference type="EMBL" id="VFQ67326.1"/>
    </source>
</evidence>
<gene>
    <name evidence="2" type="ORF">CCAM_LOCUS9102</name>
</gene>
<feature type="region of interest" description="Disordered" evidence="1">
    <location>
        <begin position="127"/>
        <end position="152"/>
    </location>
</feature>
<feature type="compositionally biased region" description="Basic and acidic residues" evidence="1">
    <location>
        <begin position="133"/>
        <end position="144"/>
    </location>
</feature>
<name>A0A484KY07_9ASTE</name>
<proteinExistence type="predicted"/>